<accession>A0A1Y2EAV4</accession>
<keyword evidence="8" id="KW-1185">Reference proteome</keyword>
<dbReference type="InterPro" id="IPR017703">
    <property type="entry name" value="YgfZ/GCV_T_CS"/>
</dbReference>
<evidence type="ECO:0000313" key="7">
    <source>
        <dbReference type="EMBL" id="ORY68396.1"/>
    </source>
</evidence>
<evidence type="ECO:0000313" key="8">
    <source>
        <dbReference type="Proteomes" id="UP000193689"/>
    </source>
</evidence>
<feature type="compositionally biased region" description="Basic and acidic residues" evidence="6">
    <location>
        <begin position="360"/>
        <end position="373"/>
    </location>
</feature>
<organism evidence="7 8">
    <name type="scientific">Pseudomassariella vexata</name>
    <dbReference type="NCBI Taxonomy" id="1141098"/>
    <lineage>
        <taxon>Eukaryota</taxon>
        <taxon>Fungi</taxon>
        <taxon>Dikarya</taxon>
        <taxon>Ascomycota</taxon>
        <taxon>Pezizomycotina</taxon>
        <taxon>Sordariomycetes</taxon>
        <taxon>Xylariomycetidae</taxon>
        <taxon>Amphisphaeriales</taxon>
        <taxon>Pseudomassariaceae</taxon>
        <taxon>Pseudomassariella</taxon>
    </lineage>
</organism>
<keyword evidence="2" id="KW-0809">Transit peptide</keyword>
<dbReference type="GeneID" id="63775785"/>
<dbReference type="Gene3D" id="3.30.1360.120">
    <property type="entry name" value="Probable tRNA modification gtpase trme, domain 1"/>
    <property type="match status" value="1"/>
</dbReference>
<dbReference type="AlphaFoldDB" id="A0A1Y2EAV4"/>
<dbReference type="PANTHER" id="PTHR22602:SF0">
    <property type="entry name" value="TRANSFERASE CAF17, MITOCHONDRIAL-RELATED"/>
    <property type="match status" value="1"/>
</dbReference>
<dbReference type="OrthoDB" id="191995at2759"/>
<dbReference type="SUPFAM" id="SSF103025">
    <property type="entry name" value="Folate-binding domain"/>
    <property type="match status" value="1"/>
</dbReference>
<evidence type="ECO:0000256" key="6">
    <source>
        <dbReference type="SAM" id="MobiDB-lite"/>
    </source>
</evidence>
<dbReference type="InParanoid" id="A0A1Y2EAV4"/>
<dbReference type="EMBL" id="MCFJ01000003">
    <property type="protein sequence ID" value="ORY68396.1"/>
    <property type="molecule type" value="Genomic_DNA"/>
</dbReference>
<comment type="caution">
    <text evidence="7">The sequence shown here is derived from an EMBL/GenBank/DDBJ whole genome shotgun (WGS) entry which is preliminary data.</text>
</comment>
<reference evidence="7 8" key="1">
    <citation type="submission" date="2016-07" db="EMBL/GenBank/DDBJ databases">
        <title>Pervasive Adenine N6-methylation of Active Genes in Fungi.</title>
        <authorList>
            <consortium name="DOE Joint Genome Institute"/>
            <person name="Mondo S.J."/>
            <person name="Dannebaum R.O."/>
            <person name="Kuo R.C."/>
            <person name="Labutti K."/>
            <person name="Haridas S."/>
            <person name="Kuo A."/>
            <person name="Salamov A."/>
            <person name="Ahrendt S.R."/>
            <person name="Lipzen A."/>
            <person name="Sullivan W."/>
            <person name="Andreopoulos W.B."/>
            <person name="Clum A."/>
            <person name="Lindquist E."/>
            <person name="Daum C."/>
            <person name="Ramamoorthy G.K."/>
            <person name="Gryganskyi A."/>
            <person name="Culley D."/>
            <person name="Magnuson J.K."/>
            <person name="James T.Y."/>
            <person name="O'Malley M.A."/>
            <person name="Stajich J.E."/>
            <person name="Spatafora J.W."/>
            <person name="Visel A."/>
            <person name="Grigoriev I.V."/>
        </authorList>
    </citation>
    <scope>NUCLEOTIDE SEQUENCE [LARGE SCALE GENOMIC DNA]</scope>
    <source>
        <strain evidence="7 8">CBS 129021</strain>
    </source>
</reference>
<evidence type="ECO:0000256" key="1">
    <source>
        <dbReference type="ARBA" id="ARBA00004305"/>
    </source>
</evidence>
<dbReference type="PANTHER" id="PTHR22602">
    <property type="entry name" value="TRANSFERASE CAF17, MITOCHONDRIAL-RELATED"/>
    <property type="match status" value="1"/>
</dbReference>
<dbReference type="InterPro" id="IPR027266">
    <property type="entry name" value="TrmE/GcvT-like"/>
</dbReference>
<evidence type="ECO:0000256" key="2">
    <source>
        <dbReference type="ARBA" id="ARBA00022946"/>
    </source>
</evidence>
<dbReference type="STRING" id="1141098.A0A1Y2EAV4"/>
<dbReference type="Proteomes" id="UP000193689">
    <property type="component" value="Unassembled WGS sequence"/>
</dbReference>
<feature type="region of interest" description="Disordered" evidence="6">
    <location>
        <begin position="26"/>
        <end position="47"/>
    </location>
</feature>
<gene>
    <name evidence="7" type="ORF">BCR38DRAFT_423123</name>
</gene>
<keyword evidence="3" id="KW-0496">Mitochondrion</keyword>
<evidence type="ECO:0000256" key="4">
    <source>
        <dbReference type="ARBA" id="ARBA00093447"/>
    </source>
</evidence>
<comment type="subcellular location">
    <subcellularLocation>
        <location evidence="1">Mitochondrion matrix</location>
    </subcellularLocation>
</comment>
<comment type="similarity">
    <text evidence="4">Belongs to the GcvT family. CAF17/IBA57 subfamily.</text>
</comment>
<dbReference type="GO" id="GO:0016226">
    <property type="term" value="P:iron-sulfur cluster assembly"/>
    <property type="evidence" value="ECO:0007669"/>
    <property type="project" value="TreeGrafter"/>
</dbReference>
<feature type="region of interest" description="Disordered" evidence="6">
    <location>
        <begin position="360"/>
        <end position="380"/>
    </location>
</feature>
<sequence length="413" mass="45996">MQTLPRRVTSRQPILYICRSRIRASNPPRRRFTTTRPRYAASPPAPPSAGYAALSSRRLISIAGVDAPRFLQGIITSNILALKPNPENNKGFYTGILNASGRVLHDVFIYASTLDVGIADPMLQPGEAFIIDVDEGQAGNLMQLIKRYKLRSKFKFRILDPGECALWQVWDDASSESGTGQRPPFSTADKSIVLPDTRAPGLGYRILTTQNAAPAADLDPSDEKAYQIRRYLRGVAEGQDEIRREQQLPLEANMDLMGGIDFRKGCYVGQELTIRTKHRGVVRKRILPVVLYGEGQPVPSRLEYDSDASPVPAETVPGQIKIGVDGKKGRLASTWVAGVGNVGLAVCRLQVMTDLELPGETRETPFDRERESSMEWGVNEEEGAQKVKVKAFVPDWVRHRLDETWRDPKQRYG</sequence>
<evidence type="ECO:0000256" key="5">
    <source>
        <dbReference type="ARBA" id="ARBA00093637"/>
    </source>
</evidence>
<proteinExistence type="inferred from homology"/>
<dbReference type="GO" id="GO:0005759">
    <property type="term" value="C:mitochondrial matrix"/>
    <property type="evidence" value="ECO:0007669"/>
    <property type="project" value="UniProtKB-SubCell"/>
</dbReference>
<dbReference type="FunCoup" id="A0A1Y2EAV4">
    <property type="interactions" value="294"/>
</dbReference>
<feature type="compositionally biased region" description="Low complexity" evidence="6">
    <location>
        <begin position="34"/>
        <end position="47"/>
    </location>
</feature>
<dbReference type="NCBIfam" id="TIGR03317">
    <property type="entry name" value="ygfZ_signature"/>
    <property type="match status" value="1"/>
</dbReference>
<name>A0A1Y2EAV4_9PEZI</name>
<dbReference type="RefSeq" id="XP_040718683.1">
    <property type="nucleotide sequence ID" value="XM_040859573.1"/>
</dbReference>
<evidence type="ECO:0000256" key="3">
    <source>
        <dbReference type="ARBA" id="ARBA00023128"/>
    </source>
</evidence>
<protein>
    <recommendedName>
        <fullName evidence="5">Iron-sulfur cluster assembly factor IBA57 homolog, mitochondrial</fullName>
    </recommendedName>
</protein>
<dbReference type="InterPro" id="IPR045179">
    <property type="entry name" value="YgfZ/GcvT"/>
</dbReference>